<name>A0A1T2KSJ4_9GAMM</name>
<protein>
    <recommendedName>
        <fullName evidence="3">Glycosyl transferase family 1 domain-containing protein</fullName>
    </recommendedName>
</protein>
<evidence type="ECO:0000313" key="1">
    <source>
        <dbReference type="EMBL" id="OOZ35761.1"/>
    </source>
</evidence>
<sequence>MADHVLVQTESQLRTLKSRFNRHGELVRNPVKISETDMKGWGKHDERETILWIGRTDMFHKRPLLFLELAKRCPDLPFVMIVNNTNDTMFTDISTKCPPNLTIVDYVPHKEIWDYYRRARVFVSTSASGYEGFPNTFLQCAVTGVPMASLEVDPEGIFSQKNCGLLSGGSMDKLESDVRFLWSDEVHAQRYTKLFYKYTLEHHSLGRQVDRFEKLLQKVIDAPLRTPMLPWWKMPFQRFVRRLEI</sequence>
<dbReference type="AlphaFoldDB" id="A0A1T2KSJ4"/>
<keyword evidence="2" id="KW-1185">Reference proteome</keyword>
<dbReference type="SUPFAM" id="SSF53756">
    <property type="entry name" value="UDP-Glycosyltransferase/glycogen phosphorylase"/>
    <property type="match status" value="1"/>
</dbReference>
<proteinExistence type="predicted"/>
<dbReference type="EMBL" id="MPRJ01000078">
    <property type="protein sequence ID" value="OOZ35761.1"/>
    <property type="molecule type" value="Genomic_DNA"/>
</dbReference>
<reference evidence="1 2" key="1">
    <citation type="submission" date="2016-11" db="EMBL/GenBank/DDBJ databases">
        <title>Mixed transmission modes and dynamic genome evolution in an obligate animal-bacterial symbiosis.</title>
        <authorList>
            <person name="Russell S.L."/>
            <person name="Corbett-Detig R.B."/>
            <person name="Cavanaugh C.M."/>
        </authorList>
    </citation>
    <scope>NUCLEOTIDE SEQUENCE [LARGE SCALE GENOMIC DNA]</scope>
    <source>
        <strain evidence="1">Se-Cadez</strain>
    </source>
</reference>
<dbReference type="Gene3D" id="3.40.50.2000">
    <property type="entry name" value="Glycogen Phosphorylase B"/>
    <property type="match status" value="1"/>
</dbReference>
<dbReference type="Pfam" id="PF13692">
    <property type="entry name" value="Glyco_trans_1_4"/>
    <property type="match status" value="1"/>
</dbReference>
<gene>
    <name evidence="1" type="ORF">BOW51_10405</name>
</gene>
<evidence type="ECO:0008006" key="3">
    <source>
        <dbReference type="Google" id="ProtNLM"/>
    </source>
</evidence>
<dbReference type="Proteomes" id="UP000190896">
    <property type="component" value="Unassembled WGS sequence"/>
</dbReference>
<accession>A0A1T2KSJ4</accession>
<evidence type="ECO:0000313" key="2">
    <source>
        <dbReference type="Proteomes" id="UP000190896"/>
    </source>
</evidence>
<comment type="caution">
    <text evidence="1">The sequence shown here is derived from an EMBL/GenBank/DDBJ whole genome shotgun (WGS) entry which is preliminary data.</text>
</comment>
<dbReference type="CDD" id="cd03801">
    <property type="entry name" value="GT4_PimA-like"/>
    <property type="match status" value="1"/>
</dbReference>
<organism evidence="1 2">
    <name type="scientific">Solemya velesiana gill symbiont</name>
    <dbReference type="NCBI Taxonomy" id="1918948"/>
    <lineage>
        <taxon>Bacteria</taxon>
        <taxon>Pseudomonadati</taxon>
        <taxon>Pseudomonadota</taxon>
        <taxon>Gammaproteobacteria</taxon>
        <taxon>sulfur-oxidizing symbionts</taxon>
    </lineage>
</organism>